<dbReference type="InterPro" id="IPR015422">
    <property type="entry name" value="PyrdxlP-dep_Trfase_small"/>
</dbReference>
<dbReference type="Pfam" id="PF00282">
    <property type="entry name" value="Pyridoxal_deC"/>
    <property type="match status" value="1"/>
</dbReference>
<dbReference type="GO" id="GO:0030170">
    <property type="term" value="F:pyridoxal phosphate binding"/>
    <property type="evidence" value="ECO:0007669"/>
    <property type="project" value="InterPro"/>
</dbReference>
<dbReference type="InterPro" id="IPR010977">
    <property type="entry name" value="Aromatic_deC"/>
</dbReference>
<keyword evidence="5 7" id="KW-0456">Lyase</keyword>
<dbReference type="GO" id="GO:0006520">
    <property type="term" value="P:amino acid metabolic process"/>
    <property type="evidence" value="ECO:0007669"/>
    <property type="project" value="InterPro"/>
</dbReference>
<evidence type="ECO:0000256" key="5">
    <source>
        <dbReference type="ARBA" id="ARBA00023239"/>
    </source>
</evidence>
<evidence type="ECO:0000256" key="2">
    <source>
        <dbReference type="ARBA" id="ARBA00009533"/>
    </source>
</evidence>
<evidence type="ECO:0000313" key="9">
    <source>
        <dbReference type="Proteomes" id="UP000077202"/>
    </source>
</evidence>
<evidence type="ECO:0000256" key="4">
    <source>
        <dbReference type="ARBA" id="ARBA00022898"/>
    </source>
</evidence>
<comment type="cofactor">
    <cofactor evidence="1 6 7">
        <name>pyridoxal 5'-phosphate</name>
        <dbReference type="ChEBI" id="CHEBI:597326"/>
    </cofactor>
</comment>
<dbReference type="AlphaFoldDB" id="A0A176W4Y0"/>
<keyword evidence="4 6" id="KW-0663">Pyridoxal phosphate</keyword>
<keyword evidence="3" id="KW-0210">Decarboxylase</keyword>
<dbReference type="PANTHER" id="PTHR11999">
    <property type="entry name" value="GROUP II PYRIDOXAL-5-PHOSPHATE DECARBOXYLASE"/>
    <property type="match status" value="1"/>
</dbReference>
<dbReference type="GO" id="GO:0016831">
    <property type="term" value="F:carboxy-lyase activity"/>
    <property type="evidence" value="ECO:0007669"/>
    <property type="project" value="UniProtKB-KW"/>
</dbReference>
<dbReference type="GO" id="GO:0005737">
    <property type="term" value="C:cytoplasm"/>
    <property type="evidence" value="ECO:0007669"/>
    <property type="project" value="TreeGrafter"/>
</dbReference>
<dbReference type="InterPro" id="IPR015421">
    <property type="entry name" value="PyrdxlP-dep_Trfase_major"/>
</dbReference>
<comment type="similarity">
    <text evidence="2 7">Belongs to the group II decarboxylase family.</text>
</comment>
<evidence type="ECO:0008006" key="10">
    <source>
        <dbReference type="Google" id="ProtNLM"/>
    </source>
</evidence>
<dbReference type="SUPFAM" id="SSF53383">
    <property type="entry name" value="PLP-dependent transferases"/>
    <property type="match status" value="1"/>
</dbReference>
<dbReference type="FunFam" id="3.40.640.10:FF:000025">
    <property type="entry name" value="Histidine decarboxylase"/>
    <property type="match status" value="1"/>
</dbReference>
<comment type="caution">
    <text evidence="8">The sequence shown here is derived from an EMBL/GenBank/DDBJ whole genome shotgun (WGS) entry which is preliminary data.</text>
</comment>
<dbReference type="Gene3D" id="3.90.1150.10">
    <property type="entry name" value="Aspartate Aminotransferase, domain 1"/>
    <property type="match status" value="1"/>
</dbReference>
<evidence type="ECO:0000256" key="1">
    <source>
        <dbReference type="ARBA" id="ARBA00001933"/>
    </source>
</evidence>
<dbReference type="CDD" id="cd06450">
    <property type="entry name" value="DOPA_deC_like"/>
    <property type="match status" value="1"/>
</dbReference>
<dbReference type="PANTHER" id="PTHR11999:SF70">
    <property type="entry name" value="MIP05841P"/>
    <property type="match status" value="1"/>
</dbReference>
<gene>
    <name evidence="8" type="ORF">AXG93_4577s1120</name>
</gene>
<dbReference type="InterPro" id="IPR002129">
    <property type="entry name" value="PyrdxlP-dep_de-COase"/>
</dbReference>
<reference evidence="8" key="1">
    <citation type="submission" date="2016-03" db="EMBL/GenBank/DDBJ databases">
        <title>Mechanisms controlling the formation of the plant cell surface in tip-growing cells are functionally conserved among land plants.</title>
        <authorList>
            <person name="Honkanen S."/>
            <person name="Jones V.A."/>
            <person name="Morieri G."/>
            <person name="Champion C."/>
            <person name="Hetherington A.J."/>
            <person name="Kelly S."/>
            <person name="Saint-Marcoux D."/>
            <person name="Proust H."/>
            <person name="Prescott H."/>
            <person name="Dolan L."/>
        </authorList>
    </citation>
    <scope>NUCLEOTIDE SEQUENCE [LARGE SCALE GENOMIC DNA]</scope>
    <source>
        <tissue evidence="8">Whole gametophyte</tissue>
    </source>
</reference>
<organism evidence="8 9">
    <name type="scientific">Marchantia polymorpha subsp. ruderalis</name>
    <dbReference type="NCBI Taxonomy" id="1480154"/>
    <lineage>
        <taxon>Eukaryota</taxon>
        <taxon>Viridiplantae</taxon>
        <taxon>Streptophyta</taxon>
        <taxon>Embryophyta</taxon>
        <taxon>Marchantiophyta</taxon>
        <taxon>Marchantiopsida</taxon>
        <taxon>Marchantiidae</taxon>
        <taxon>Marchantiales</taxon>
        <taxon>Marchantiaceae</taxon>
        <taxon>Marchantia</taxon>
    </lineage>
</organism>
<dbReference type="InterPro" id="IPR015424">
    <property type="entry name" value="PyrdxlP-dep_Trfase"/>
</dbReference>
<proteinExistence type="inferred from homology"/>
<dbReference type="GO" id="GO:0019752">
    <property type="term" value="P:carboxylic acid metabolic process"/>
    <property type="evidence" value="ECO:0007669"/>
    <property type="project" value="InterPro"/>
</dbReference>
<dbReference type="Gene3D" id="1.20.1340.10">
    <property type="entry name" value="dopa decarboxylase, N-terminal domain"/>
    <property type="match status" value="1"/>
</dbReference>
<evidence type="ECO:0000313" key="8">
    <source>
        <dbReference type="EMBL" id="OAE28080.1"/>
    </source>
</evidence>
<dbReference type="EMBL" id="LVLJ01001770">
    <property type="protein sequence ID" value="OAE28080.1"/>
    <property type="molecule type" value="Genomic_DNA"/>
</dbReference>
<evidence type="ECO:0000256" key="7">
    <source>
        <dbReference type="RuleBase" id="RU000382"/>
    </source>
</evidence>
<keyword evidence="9" id="KW-1185">Reference proteome</keyword>
<evidence type="ECO:0000256" key="3">
    <source>
        <dbReference type="ARBA" id="ARBA00022793"/>
    </source>
</evidence>
<dbReference type="PRINTS" id="PR00800">
    <property type="entry name" value="YHDCRBOXLASE"/>
</dbReference>
<dbReference type="Gene3D" id="3.40.640.10">
    <property type="entry name" value="Type I PLP-dependent aspartate aminotransferase-like (Major domain)"/>
    <property type="match status" value="1"/>
</dbReference>
<evidence type="ECO:0000256" key="6">
    <source>
        <dbReference type="PIRSR" id="PIRSR602129-50"/>
    </source>
</evidence>
<feature type="modified residue" description="N6-(pyridoxal phosphate)lysine" evidence="6">
    <location>
        <position position="343"/>
    </location>
</feature>
<accession>A0A176W4Y0</accession>
<name>A0A176W4Y0_MARPO</name>
<dbReference type="Proteomes" id="UP000077202">
    <property type="component" value="Unassembled WGS sequence"/>
</dbReference>
<sequence>MVALYELVLYDGLTCMNARDSRSDAIISDNMVNKAPMSPFNVEEFRQSAHQMVEFLADYYRDIESYPVRSQVEPGYLYKQIPDTAPESPETLDEVFSDVKSKILPGITHWLSPQFHAYYPASFSTAGYLGEMLCGGLNVNGFSWIASPAATELEVIVVEWLGKLLNLPKEFLSSGGGGGIIEGTACEAVFVCILAARKRFVDKYTAEGLLEGEVHSKLVAYTSDQTHSCVAKACKMAGVQGDNLRILPTDASTDFALSPAVLLQAIENDIAAGFIPFFVCGTVGTTSSSAVDPLHAIGDLAKSFGMWFHIDAAYAGSACICPEFRPFLDGVEKADSFCLNPHKWLLINFDSSCLWVKDPKALESALSTDPEYLKNKHSDEKNVIDFRNLQLPLSRRFRAVKLWMVMRMYGASGLRTHIRNGVRMAKHFESLVKANRHFEIVTPRNFALVCFRVKPQANDPDNGKTINQKLMDTINANGTVFFTHTVMGGVYTLRMAIGATMTQPIHVTDTWAIITTEANRLLGLDSEMCFNSDSGAEMCSSSDNESVDSDCESTPVLNLSDSEEQPLGAGALAAAMRPLVALSASNSFQERTECIAVA</sequence>
<protein>
    <recommendedName>
        <fullName evidence="10">Tyrosine decarboxylase</fullName>
    </recommendedName>
</protein>